<comment type="caution">
    <text evidence="2">The sequence shown here is derived from an EMBL/GenBank/DDBJ whole genome shotgun (WGS) entry which is preliminary data.</text>
</comment>
<keyword evidence="3" id="KW-1185">Reference proteome</keyword>
<evidence type="ECO:0000313" key="2">
    <source>
        <dbReference type="EMBL" id="KAG6295635.1"/>
    </source>
</evidence>
<dbReference type="AlphaFoldDB" id="A0A9P7QIB7"/>
<organism evidence="2 3">
    <name type="scientific">Claviceps aff. purpurea</name>
    <dbReference type="NCBI Taxonomy" id="1967640"/>
    <lineage>
        <taxon>Eukaryota</taxon>
        <taxon>Fungi</taxon>
        <taxon>Dikarya</taxon>
        <taxon>Ascomycota</taxon>
        <taxon>Pezizomycotina</taxon>
        <taxon>Sordariomycetes</taxon>
        <taxon>Hypocreomycetidae</taxon>
        <taxon>Hypocreales</taxon>
        <taxon>Clavicipitaceae</taxon>
        <taxon>Claviceps</taxon>
    </lineage>
</organism>
<dbReference type="Proteomes" id="UP000707071">
    <property type="component" value="Unassembled WGS sequence"/>
</dbReference>
<name>A0A9P7QIB7_9HYPO</name>
<dbReference type="EMBL" id="SRRH01000188">
    <property type="protein sequence ID" value="KAG6295635.1"/>
    <property type="molecule type" value="Genomic_DNA"/>
</dbReference>
<evidence type="ECO:0000256" key="1">
    <source>
        <dbReference type="SAM" id="MobiDB-lite"/>
    </source>
</evidence>
<sequence>MERFDRPNAPPPMQAKAEGGSGKGLDGPGRCVWPPKAVTGQAKSRYALYNLRPPSLPPGTSRTSNITKFQQAASIALLLSPTDEAAVTNDPFGAGNRLLFSYRTRPLHPDHHFYLVRLP</sequence>
<protein>
    <submittedName>
        <fullName evidence="2">Uncharacterized protein</fullName>
    </submittedName>
</protein>
<proteinExistence type="predicted"/>
<gene>
    <name evidence="2" type="ORF">E4U09_002080</name>
</gene>
<feature type="region of interest" description="Disordered" evidence="1">
    <location>
        <begin position="1"/>
        <end position="30"/>
    </location>
</feature>
<reference evidence="2 3" key="1">
    <citation type="journal article" date="2020" name="bioRxiv">
        <title>Whole genome comparisons of ergot fungi reveals the divergence and evolution of species within the genus Claviceps are the result of varying mechanisms driving genome evolution and host range expansion.</title>
        <authorList>
            <person name="Wyka S.A."/>
            <person name="Mondo S.J."/>
            <person name="Liu M."/>
            <person name="Dettman J."/>
            <person name="Nalam V."/>
            <person name="Broders K.D."/>
        </authorList>
    </citation>
    <scope>NUCLEOTIDE SEQUENCE [LARGE SCALE GENOMIC DNA]</scope>
    <source>
        <strain evidence="2 3">Clav52</strain>
    </source>
</reference>
<evidence type="ECO:0000313" key="3">
    <source>
        <dbReference type="Proteomes" id="UP000707071"/>
    </source>
</evidence>
<accession>A0A9P7QIB7</accession>